<evidence type="ECO:0000256" key="7">
    <source>
        <dbReference type="RuleBase" id="RU369067"/>
    </source>
</evidence>
<organism evidence="10 11">
    <name type="scientific">Arxiozyma heterogenica</name>
    <dbReference type="NCBI Taxonomy" id="278026"/>
    <lineage>
        <taxon>Eukaryota</taxon>
        <taxon>Fungi</taxon>
        <taxon>Dikarya</taxon>
        <taxon>Ascomycota</taxon>
        <taxon>Saccharomycotina</taxon>
        <taxon>Saccharomycetes</taxon>
        <taxon>Saccharomycetales</taxon>
        <taxon>Saccharomycetaceae</taxon>
        <taxon>Arxiozyma</taxon>
    </lineage>
</organism>
<evidence type="ECO:0000256" key="2">
    <source>
        <dbReference type="ARBA" id="ARBA00010143"/>
    </source>
</evidence>
<keyword evidence="8" id="KW-0175">Coiled coil</keyword>
<dbReference type="InterPro" id="IPR045227">
    <property type="entry name" value="WDR18/Ipi3/RID3"/>
</dbReference>
<comment type="function">
    <text evidence="1 7">Component of the RIX1 complex required for processing of ITS2 sequences from 35S pre-rRNA.</text>
</comment>
<dbReference type="PANTHER" id="PTHR18763:SF0">
    <property type="entry name" value="WD REPEAT-CONTAINING PROTEIN 18"/>
    <property type="match status" value="1"/>
</dbReference>
<dbReference type="SUPFAM" id="SSF50978">
    <property type="entry name" value="WD40 repeat-like"/>
    <property type="match status" value="1"/>
</dbReference>
<name>A0AAN7WTF0_9SACH</name>
<comment type="subunit">
    <text evidence="7">Component of the RIX1 complex, composed of IPI1, RIX1/IPI2 and IPI3 in a 1:2:2 stoichiometry. The complex interacts (via RIX1) with MDN1 (via its hexameric AAA ATPase ring) and the pre-60S ribosome particles.</text>
</comment>
<dbReference type="PANTHER" id="PTHR18763">
    <property type="entry name" value="WD-REPEAT PROTEIN 18"/>
    <property type="match status" value="1"/>
</dbReference>
<dbReference type="GO" id="GO:0005656">
    <property type="term" value="C:nuclear pre-replicative complex"/>
    <property type="evidence" value="ECO:0007669"/>
    <property type="project" value="TreeGrafter"/>
</dbReference>
<evidence type="ECO:0000313" key="11">
    <source>
        <dbReference type="Proteomes" id="UP001306508"/>
    </source>
</evidence>
<comment type="caution">
    <text evidence="10">The sequence shown here is derived from an EMBL/GenBank/DDBJ whole genome shotgun (WGS) entry which is preliminary data.</text>
</comment>
<evidence type="ECO:0000256" key="4">
    <source>
        <dbReference type="ARBA" id="ARBA00022737"/>
    </source>
</evidence>
<accession>A0AAN7WTF0</accession>
<dbReference type="SMART" id="SM00320">
    <property type="entry name" value="WD40"/>
    <property type="match status" value="3"/>
</dbReference>
<keyword evidence="3 6" id="KW-0853">WD repeat</keyword>
<dbReference type="InterPro" id="IPR015943">
    <property type="entry name" value="WD40/YVTN_repeat-like_dom_sf"/>
</dbReference>
<evidence type="ECO:0000256" key="3">
    <source>
        <dbReference type="ARBA" id="ARBA00022574"/>
    </source>
</evidence>
<reference evidence="11" key="1">
    <citation type="submission" date="2023-07" db="EMBL/GenBank/DDBJ databases">
        <title>A draft genome of Kazachstania heterogenica Y-27499.</title>
        <authorList>
            <person name="Donic C."/>
            <person name="Kralova J.S."/>
            <person name="Fidel L."/>
            <person name="Ben-Dor S."/>
            <person name="Jung S."/>
        </authorList>
    </citation>
    <scope>NUCLEOTIDE SEQUENCE [LARGE SCALE GENOMIC DNA]</scope>
    <source>
        <strain evidence="11">Y27499</strain>
    </source>
</reference>
<dbReference type="GO" id="GO:0006261">
    <property type="term" value="P:DNA-templated DNA replication"/>
    <property type="evidence" value="ECO:0007669"/>
    <property type="project" value="TreeGrafter"/>
</dbReference>
<keyword evidence="11" id="KW-1185">Reference proteome</keyword>
<dbReference type="InterPro" id="IPR001680">
    <property type="entry name" value="WD40_rpt"/>
</dbReference>
<feature type="coiled-coil region" evidence="8">
    <location>
        <begin position="519"/>
        <end position="560"/>
    </location>
</feature>
<keyword evidence="7" id="KW-0539">Nucleus</keyword>
<feature type="region of interest" description="Disordered" evidence="9">
    <location>
        <begin position="415"/>
        <end position="438"/>
    </location>
</feature>
<comment type="similarity">
    <text evidence="2 7">Belongs to the WD repeat IPI3/WDR18 family.</text>
</comment>
<protein>
    <recommendedName>
        <fullName evidence="5 7">Pre-rRNA-processing protein IPI3</fullName>
    </recommendedName>
</protein>
<dbReference type="EMBL" id="JAWIZZ010000040">
    <property type="protein sequence ID" value="KAK5780643.1"/>
    <property type="molecule type" value="Genomic_DNA"/>
</dbReference>
<evidence type="ECO:0000256" key="1">
    <source>
        <dbReference type="ARBA" id="ARBA00002355"/>
    </source>
</evidence>
<dbReference type="Gene3D" id="2.130.10.10">
    <property type="entry name" value="YVTN repeat-like/Quinoprotein amine dehydrogenase"/>
    <property type="match status" value="1"/>
</dbReference>
<feature type="compositionally biased region" description="Low complexity" evidence="9">
    <location>
        <begin position="417"/>
        <end position="429"/>
    </location>
</feature>
<comment type="subcellular location">
    <subcellularLocation>
        <location evidence="7">Nucleus</location>
    </subcellularLocation>
</comment>
<dbReference type="GO" id="GO:0120330">
    <property type="term" value="C:rixosome complex"/>
    <property type="evidence" value="ECO:0007669"/>
    <property type="project" value="UniProtKB-UniRule"/>
</dbReference>
<keyword evidence="4" id="KW-0677">Repeat</keyword>
<dbReference type="GO" id="GO:0006364">
    <property type="term" value="P:rRNA processing"/>
    <property type="evidence" value="ECO:0007669"/>
    <property type="project" value="UniProtKB-UniRule"/>
</dbReference>
<dbReference type="PROSITE" id="PS50082">
    <property type="entry name" value="WD_REPEATS_2"/>
    <property type="match status" value="1"/>
</dbReference>
<evidence type="ECO:0000256" key="9">
    <source>
        <dbReference type="SAM" id="MobiDB-lite"/>
    </source>
</evidence>
<gene>
    <name evidence="10" type="ORF">RI543_001765</name>
</gene>
<feature type="repeat" description="WD" evidence="6">
    <location>
        <begin position="134"/>
        <end position="166"/>
    </location>
</feature>
<proteinExistence type="inferred from homology"/>
<dbReference type="InterPro" id="IPR036322">
    <property type="entry name" value="WD40_repeat_dom_sf"/>
</dbReference>
<evidence type="ECO:0000256" key="5">
    <source>
        <dbReference type="ARBA" id="ARBA00026229"/>
    </source>
</evidence>
<dbReference type="Proteomes" id="UP001306508">
    <property type="component" value="Unassembled WGS sequence"/>
</dbReference>
<sequence length="563" mass="62956">MDEQLIFTTHTTGSIANIHSFEQNSLRQCSVNSKHSGVIVGTRYLFIAQAKKALINVYNISGGHKRESVEQRLPIPEAVNCLEVVDNNTLHGSSGNVSHKLAPFNLPYLLLASTESGRLYIWELNSGLLLNVKHMAHYQRITKIQSILNGKYVITSGKDSRVIIWQTSDLITMEDAKPISIIHDHTLPVTDFQVSNATGENLITSGIKLFTTSEDGTIRCYSLEVDPSIGIGKKINNGSSISMTSAYDQMITPTLLATFTFSHGIETLSLDPADRVCYFGTKVGCFALSLYYQLNRNQIINLLQACNKGKLYSLTDSTTVTDTHKIEDEKNSLYNMGQLVITKLLDCDVSALKINMDGTILLVGDKLGKVFVTEIHSRQILKTLQPLSTSHDAHGNVTNIITYCYTTDSRDKLDIAGSTNNSNGNNTNNGHHHNNSNSIQKIPNLQRSIYDKSQLDDYHDVWYQIGEEINERQDYIINPLSDLRGYMTKLSEQETIFATSNGNNNNTSMTINTDVGKNKETSTDQVSQLKEQIKTLTDAYVELRQLHEKLYEDHQQLLNQHSK</sequence>
<evidence type="ECO:0000256" key="6">
    <source>
        <dbReference type="PROSITE-ProRule" id="PRU00221"/>
    </source>
</evidence>
<evidence type="ECO:0000313" key="10">
    <source>
        <dbReference type="EMBL" id="KAK5780643.1"/>
    </source>
</evidence>
<dbReference type="AlphaFoldDB" id="A0AAN7WTF0"/>
<keyword evidence="7" id="KW-0698">rRNA processing</keyword>
<evidence type="ECO:0000256" key="8">
    <source>
        <dbReference type="SAM" id="Coils"/>
    </source>
</evidence>